<organism evidence="3 4">
    <name type="scientific">Obba rivulosa</name>
    <dbReference type="NCBI Taxonomy" id="1052685"/>
    <lineage>
        <taxon>Eukaryota</taxon>
        <taxon>Fungi</taxon>
        <taxon>Dikarya</taxon>
        <taxon>Basidiomycota</taxon>
        <taxon>Agaricomycotina</taxon>
        <taxon>Agaricomycetes</taxon>
        <taxon>Polyporales</taxon>
        <taxon>Gelatoporiaceae</taxon>
        <taxon>Obba</taxon>
    </lineage>
</organism>
<comment type="similarity">
    <text evidence="1">Belongs to the peptidase C14B family.</text>
</comment>
<dbReference type="InterPro" id="IPR050452">
    <property type="entry name" value="Metacaspase"/>
</dbReference>
<evidence type="ECO:0000259" key="2">
    <source>
        <dbReference type="Pfam" id="PF00656"/>
    </source>
</evidence>
<dbReference type="Gene3D" id="3.40.50.12660">
    <property type="match status" value="1"/>
</dbReference>
<dbReference type="InterPro" id="IPR011600">
    <property type="entry name" value="Pept_C14_caspase"/>
</dbReference>
<dbReference type="EMBL" id="KV722348">
    <property type="protein sequence ID" value="OCH94002.1"/>
    <property type="molecule type" value="Genomic_DNA"/>
</dbReference>
<dbReference type="Pfam" id="PF00656">
    <property type="entry name" value="Peptidase_C14"/>
    <property type="match status" value="1"/>
</dbReference>
<evidence type="ECO:0000313" key="4">
    <source>
        <dbReference type="Proteomes" id="UP000250043"/>
    </source>
</evidence>
<evidence type="ECO:0000256" key="1">
    <source>
        <dbReference type="ARBA" id="ARBA00009005"/>
    </source>
</evidence>
<name>A0A8E2DQU9_9APHY</name>
<evidence type="ECO:0000313" key="3">
    <source>
        <dbReference type="EMBL" id="OCH94002.1"/>
    </source>
</evidence>
<dbReference type="OrthoDB" id="3223806at2759"/>
<dbReference type="PANTHER" id="PTHR48104:SF30">
    <property type="entry name" value="METACASPASE-1"/>
    <property type="match status" value="1"/>
</dbReference>
<dbReference type="AlphaFoldDB" id="A0A8E2DQU9"/>
<keyword evidence="4" id="KW-1185">Reference proteome</keyword>
<dbReference type="PANTHER" id="PTHR48104">
    <property type="entry name" value="METACASPASE-4"/>
    <property type="match status" value="1"/>
</dbReference>
<dbReference type="GO" id="GO:0004197">
    <property type="term" value="F:cysteine-type endopeptidase activity"/>
    <property type="evidence" value="ECO:0007669"/>
    <property type="project" value="InterPro"/>
</dbReference>
<dbReference type="GO" id="GO:0006508">
    <property type="term" value="P:proteolysis"/>
    <property type="evidence" value="ECO:0007669"/>
    <property type="project" value="InterPro"/>
</dbReference>
<reference evidence="3 4" key="1">
    <citation type="submission" date="2016-07" db="EMBL/GenBank/DDBJ databases">
        <title>Draft genome of the white-rot fungus Obba rivulosa 3A-2.</title>
        <authorList>
            <consortium name="DOE Joint Genome Institute"/>
            <person name="Miettinen O."/>
            <person name="Riley R."/>
            <person name="Acob R."/>
            <person name="Barry K."/>
            <person name="Cullen D."/>
            <person name="De Vries R."/>
            <person name="Hainaut M."/>
            <person name="Hatakka A."/>
            <person name="Henrissat B."/>
            <person name="Hilden K."/>
            <person name="Kuo R."/>
            <person name="Labutti K."/>
            <person name="Lipzen A."/>
            <person name="Makela M.R."/>
            <person name="Sandor L."/>
            <person name="Spatafora J.W."/>
            <person name="Grigoriev I.V."/>
            <person name="Hibbett D.S."/>
        </authorList>
    </citation>
    <scope>NUCLEOTIDE SEQUENCE [LARGE SCALE GENOMIC DNA]</scope>
    <source>
        <strain evidence="3 4">3A-2</strain>
    </source>
</reference>
<gene>
    <name evidence="3" type="ORF">OBBRIDRAFT_823758</name>
</gene>
<dbReference type="GO" id="GO:0005737">
    <property type="term" value="C:cytoplasm"/>
    <property type="evidence" value="ECO:0007669"/>
    <property type="project" value="TreeGrafter"/>
</dbReference>
<dbReference type="Proteomes" id="UP000250043">
    <property type="component" value="Unassembled WGS sequence"/>
</dbReference>
<feature type="domain" description="Peptidase C14 caspase" evidence="2">
    <location>
        <begin position="14"/>
        <end position="375"/>
    </location>
</feature>
<protein>
    <submittedName>
        <fullName evidence="3">Peptidase C14</fullName>
    </submittedName>
</protein>
<proteinExistence type="inferred from homology"/>
<sequence>MFPTSVRRLSSSPRKKALIIGIGYSNTTAELKEEYAPLLSPHKDARDFKQLLIDIYGYNEGDIVLMLDDGSDHAIRPTRKNMEFQLRALVRGAQAGDVSVLWFSGHSEQIPNKTNSERDGYDEALLPVDHNGKDVDHLILDNLLRKILVNPLPVGVRLMTFFDTCHSGTMLDLPHYKCNKIPRSKCVDEIKWKNMKYFPKRRKALGRLLASLVVLLFMDSLPAPVIRTRRKSTDESEGIYISLIKSPAPLPRRRLRLAAVEKPNSRSSEVSSGDRFFQDIVASSSRVCYSPIERCLSPTTFVAECDGKCLPGLPLDAEKPDVYSISACSDTQLTFEDYQGGNSFTQDLITYLRIQARPPLGDLMRHLTKERSKVCQCVCQSCMVRLREAVGPSEKRQIWKEVSFSRPKLGTEKRIKLDEPFEM</sequence>
<accession>A0A8E2DQU9</accession>